<accession>A0A1Y5MJ77</accession>
<dbReference type="EMBL" id="NDYN01000003">
    <property type="protein sequence ID" value="OUT08347.1"/>
    <property type="molecule type" value="Genomic_DNA"/>
</dbReference>
<comment type="caution">
    <text evidence="1">The sequence shown here is derived from an EMBL/GenBank/DDBJ whole genome shotgun (WGS) entry which is preliminary data.</text>
</comment>
<reference evidence="1 2" key="1">
    <citation type="submission" date="2017-04" db="EMBL/GenBank/DDBJ databases">
        <title>Complete genome of Campylobacter concisus ATCC 33237T and draft genomes for an additional eight well characterized C. concisus strains.</title>
        <authorList>
            <person name="Cornelius A.J."/>
            <person name="Miller W.G."/>
            <person name="Lastovica A.J."/>
            <person name="On S.L."/>
            <person name="French N.P."/>
            <person name="Vandenberg O."/>
            <person name="Biggs P.J."/>
        </authorList>
    </citation>
    <scope>NUCLEOTIDE SEQUENCE [LARGE SCALE GENOMIC DNA]</scope>
    <source>
        <strain evidence="1 2">CCUG 19995</strain>
    </source>
</reference>
<dbReference type="Pfam" id="PF09234">
    <property type="entry name" value="DUF1963"/>
    <property type="match status" value="1"/>
</dbReference>
<name>A0A1Y5MJ77_9BACT</name>
<gene>
    <name evidence="1" type="ORF">B9N65_03705</name>
</gene>
<dbReference type="SUPFAM" id="SSF103032">
    <property type="entry name" value="Hypothetical protein YwqG"/>
    <property type="match status" value="1"/>
</dbReference>
<dbReference type="RefSeq" id="WP_087582858.1">
    <property type="nucleotide sequence ID" value="NZ_NDYN01000003.1"/>
</dbReference>
<protein>
    <submittedName>
        <fullName evidence="1">Peptide methionine sulfoxide reductase</fullName>
    </submittedName>
</protein>
<dbReference type="PANTHER" id="PTHR36436">
    <property type="entry name" value="SLL5081 PROTEIN"/>
    <property type="match status" value="1"/>
</dbReference>
<organism evidence="1 2">
    <name type="scientific">Campylobacter concisus</name>
    <dbReference type="NCBI Taxonomy" id="199"/>
    <lineage>
        <taxon>Bacteria</taxon>
        <taxon>Pseudomonadati</taxon>
        <taxon>Campylobacterota</taxon>
        <taxon>Epsilonproteobacteria</taxon>
        <taxon>Campylobacterales</taxon>
        <taxon>Campylobacteraceae</taxon>
        <taxon>Campylobacter</taxon>
    </lineage>
</organism>
<dbReference type="InterPro" id="IPR035948">
    <property type="entry name" value="YwqG-like_sf"/>
</dbReference>
<dbReference type="AlphaFoldDB" id="A0A1Y5MJ77"/>
<dbReference type="Proteomes" id="UP000196317">
    <property type="component" value="Unassembled WGS sequence"/>
</dbReference>
<sequence>MDLNEISKGCKEHGLDELFEFLKPMAKNAIKIDTQAKDDGDIAVGASKFGGQPDLPANVPWPSNENGALSFVAQINFAEASKFDIDGLLPKSGMLYLFYDINLRIWGYDPADKKGFAVIFSEAAQDQLARQNIDSGNFTFGARSLSFKNELNLPSLQSSLVPFGKFSEEQWAAYHEVIEPSWQAKENKLLGHSDNIQDGMELECELVANGLDCGDGSAYHHPNIAEFEKNAVQWQLLLQIDSDWDSDMDWDGEGRVYLWIKRDDLAAHDFSKTWLVLQTS</sequence>
<evidence type="ECO:0000313" key="1">
    <source>
        <dbReference type="EMBL" id="OUT08347.1"/>
    </source>
</evidence>
<proteinExistence type="predicted"/>
<dbReference type="InterPro" id="IPR015315">
    <property type="entry name" value="DUF1963"/>
</dbReference>
<dbReference type="Gene3D" id="2.30.320.10">
    <property type="entry name" value="YwqG-like"/>
    <property type="match status" value="1"/>
</dbReference>
<dbReference type="PANTHER" id="PTHR36436:SF6">
    <property type="entry name" value="SLL5081 PROTEIN"/>
    <property type="match status" value="1"/>
</dbReference>
<evidence type="ECO:0000313" key="2">
    <source>
        <dbReference type="Proteomes" id="UP000196317"/>
    </source>
</evidence>